<reference evidence="1" key="1">
    <citation type="submission" date="2022-12" db="EMBL/GenBank/DDBJ databases">
        <title>Paracoccus sp. EF6 isolated from a lake water.</title>
        <authorList>
            <person name="Liu H."/>
        </authorList>
    </citation>
    <scope>NUCLEOTIDE SEQUENCE</scope>
    <source>
        <strain evidence="1">EF6</strain>
    </source>
</reference>
<dbReference type="Proteomes" id="UP001149822">
    <property type="component" value="Unassembled WGS sequence"/>
</dbReference>
<name>A0ABT4JBP0_9RHOB</name>
<accession>A0ABT4JBP0</accession>
<evidence type="ECO:0000313" key="2">
    <source>
        <dbReference type="Proteomes" id="UP001149822"/>
    </source>
</evidence>
<dbReference type="EMBL" id="JAPTYD010000055">
    <property type="protein sequence ID" value="MCZ0963881.1"/>
    <property type="molecule type" value="Genomic_DNA"/>
</dbReference>
<dbReference type="RefSeq" id="WP_268943978.1">
    <property type="nucleotide sequence ID" value="NZ_JAPTYD010000055.1"/>
</dbReference>
<organism evidence="1 2">
    <name type="scientific">Paracoccus benzoatiresistens</name>
    <dbReference type="NCBI Taxonomy" id="2997341"/>
    <lineage>
        <taxon>Bacteria</taxon>
        <taxon>Pseudomonadati</taxon>
        <taxon>Pseudomonadota</taxon>
        <taxon>Alphaproteobacteria</taxon>
        <taxon>Rhodobacterales</taxon>
        <taxon>Paracoccaceae</taxon>
        <taxon>Paracoccus</taxon>
    </lineage>
</organism>
<proteinExistence type="predicted"/>
<protein>
    <submittedName>
        <fullName evidence="1">Uncharacterized protein</fullName>
    </submittedName>
</protein>
<keyword evidence="2" id="KW-1185">Reference proteome</keyword>
<comment type="caution">
    <text evidence="1">The sequence shown here is derived from an EMBL/GenBank/DDBJ whole genome shotgun (WGS) entry which is preliminary data.</text>
</comment>
<sequence>MGLPDLGEAQEIEACLVQQGGYRPFYYVLNGEATPRKWTCDTWTKTDNHPAQVTPTFREDFSLGS</sequence>
<gene>
    <name evidence="1" type="ORF">OU682_19995</name>
</gene>
<evidence type="ECO:0000313" key="1">
    <source>
        <dbReference type="EMBL" id="MCZ0963881.1"/>
    </source>
</evidence>